<dbReference type="Gene3D" id="3.40.720.10">
    <property type="entry name" value="Alkaline Phosphatase, subunit A"/>
    <property type="match status" value="1"/>
</dbReference>
<dbReference type="SUPFAM" id="SSF53649">
    <property type="entry name" value="Alkaline phosphatase-like"/>
    <property type="match status" value="1"/>
</dbReference>
<dbReference type="PANTHER" id="PTHR43751:SF3">
    <property type="entry name" value="SULFATASE N-TERMINAL DOMAIN-CONTAINING PROTEIN"/>
    <property type="match status" value="1"/>
</dbReference>
<organism evidence="2 3">
    <name type="scientific">candidate division MSBL1 archaeon SCGC-AAA382F02</name>
    <dbReference type="NCBI Taxonomy" id="1698282"/>
    <lineage>
        <taxon>Archaea</taxon>
        <taxon>Methanobacteriati</taxon>
        <taxon>Methanobacteriota</taxon>
        <taxon>candidate division MSBL1</taxon>
    </lineage>
</organism>
<comment type="caution">
    <text evidence="2">The sequence shown here is derived from an EMBL/GenBank/DDBJ whole genome shotgun (WGS) entry which is preliminary data.</text>
</comment>
<dbReference type="PANTHER" id="PTHR43751">
    <property type="entry name" value="SULFATASE"/>
    <property type="match status" value="1"/>
</dbReference>
<feature type="domain" description="Sulfatase N-terminal" evidence="1">
    <location>
        <begin position="6"/>
        <end position="122"/>
    </location>
</feature>
<keyword evidence="3" id="KW-1185">Reference proteome</keyword>
<sequence>MRKIRPNILWITLDAVRADRLSCYSYKRNTTPFLSRLAKKSLIFKNAISNSIWTFPSVASMFTGKYPSEHGMTDHLRKKIKLPTIAEILSDLGYQSVLLGGPEWVSSTNLRKGFDEVYTREDIFYSNSFFPEPQLRGTSRQIYKTLATPPLASIPEIPYTLINTSNR</sequence>
<accession>A0A133VIH0</accession>
<protein>
    <recommendedName>
        <fullName evidence="1">Sulfatase N-terminal domain-containing protein</fullName>
    </recommendedName>
</protein>
<reference evidence="2 3" key="1">
    <citation type="journal article" date="2016" name="Sci. Rep.">
        <title>Metabolic traits of an uncultured archaeal lineage -MSBL1- from brine pools of the Red Sea.</title>
        <authorList>
            <person name="Mwirichia R."/>
            <person name="Alam I."/>
            <person name="Rashid M."/>
            <person name="Vinu M."/>
            <person name="Ba-Alawi W."/>
            <person name="Anthony Kamau A."/>
            <person name="Kamanda Ngugi D."/>
            <person name="Goker M."/>
            <person name="Klenk H.P."/>
            <person name="Bajic V."/>
            <person name="Stingl U."/>
        </authorList>
    </citation>
    <scope>NUCLEOTIDE SEQUENCE [LARGE SCALE GENOMIC DNA]</scope>
    <source>
        <strain evidence="2">SCGC-AAA382F02</strain>
    </source>
</reference>
<name>A0A133VIH0_9EURY</name>
<gene>
    <name evidence="2" type="ORF">AKJ53_00915</name>
</gene>
<dbReference type="InterPro" id="IPR017850">
    <property type="entry name" value="Alkaline_phosphatase_core_sf"/>
</dbReference>
<evidence type="ECO:0000313" key="2">
    <source>
        <dbReference type="EMBL" id="KXB06245.1"/>
    </source>
</evidence>
<dbReference type="Proteomes" id="UP000070491">
    <property type="component" value="Unassembled WGS sequence"/>
</dbReference>
<dbReference type="EMBL" id="LHYG01000009">
    <property type="protein sequence ID" value="KXB06245.1"/>
    <property type="molecule type" value="Genomic_DNA"/>
</dbReference>
<dbReference type="Pfam" id="PF00884">
    <property type="entry name" value="Sulfatase"/>
    <property type="match status" value="1"/>
</dbReference>
<proteinExistence type="predicted"/>
<dbReference type="AlphaFoldDB" id="A0A133VIH0"/>
<evidence type="ECO:0000313" key="3">
    <source>
        <dbReference type="Proteomes" id="UP000070491"/>
    </source>
</evidence>
<dbReference type="InterPro" id="IPR000917">
    <property type="entry name" value="Sulfatase_N"/>
</dbReference>
<evidence type="ECO:0000259" key="1">
    <source>
        <dbReference type="Pfam" id="PF00884"/>
    </source>
</evidence>
<dbReference type="InterPro" id="IPR052701">
    <property type="entry name" value="GAG_Ulvan_Degrading_Sulfatases"/>
</dbReference>